<dbReference type="Proteomes" id="UP000026922">
    <property type="component" value="Unassembled WGS sequence"/>
</dbReference>
<accession>A0A061JIR0</accession>
<dbReference type="AlphaFoldDB" id="A0A061JIR0"/>
<evidence type="ECO:0000313" key="1">
    <source>
        <dbReference type="EMBL" id="ETZ05543.1"/>
    </source>
</evidence>
<comment type="caution">
    <text evidence="1">The sequence shown here is derived from an EMBL/GenBank/DDBJ whole genome shotgun (WGS) entry which is preliminary data.</text>
</comment>
<evidence type="ECO:0000313" key="2">
    <source>
        <dbReference type="Proteomes" id="UP000026922"/>
    </source>
</evidence>
<evidence type="ECO:0008006" key="3">
    <source>
        <dbReference type="Google" id="ProtNLM"/>
    </source>
</evidence>
<protein>
    <recommendedName>
        <fullName evidence="3">Tc1-like transposase DDE domain-containing protein</fullName>
    </recommendedName>
</protein>
<dbReference type="EMBL" id="ARPM03000014">
    <property type="protein sequence ID" value="ETZ05543.1"/>
    <property type="molecule type" value="Genomic_DNA"/>
</dbReference>
<sequence length="89" mass="10276">MSIHINVFLSERVKKYPSNKIALIMDEARWHKSKKSKVNKIEVGIKNRSNIYRIKVLYILMKVALIWLCASTEGWGRKSENSVGKKSGK</sequence>
<organism evidence="1 2">
    <name type="scientific">Holospora undulata HU1</name>
    <dbReference type="NCBI Taxonomy" id="1321371"/>
    <lineage>
        <taxon>Bacteria</taxon>
        <taxon>Pseudomonadati</taxon>
        <taxon>Pseudomonadota</taxon>
        <taxon>Alphaproteobacteria</taxon>
        <taxon>Holosporales</taxon>
        <taxon>Holosporaceae</taxon>
        <taxon>Holospora</taxon>
    </lineage>
</organism>
<proteinExistence type="predicted"/>
<keyword evidence="2" id="KW-1185">Reference proteome</keyword>
<reference evidence="1 2" key="1">
    <citation type="journal article" date="2013" name="Genome Announc.">
        <title>Draft Genome Sequence of Holospora undulata Strain HU1, a Micronucleus-Specific Symbiont of the Ciliate Paramecium caudatum.</title>
        <authorList>
            <person name="Dohra H."/>
            <person name="Suzuki H."/>
            <person name="Suzuki T."/>
            <person name="Tanaka K."/>
            <person name="Fujishima M."/>
        </authorList>
    </citation>
    <scope>NUCLEOTIDE SEQUENCE [LARGE SCALE GENOMIC DNA]</scope>
    <source>
        <strain evidence="1 2">HU1</strain>
    </source>
</reference>
<name>A0A061JIR0_9PROT</name>
<gene>
    <name evidence="1" type="ORF">K737_300016</name>
</gene>